<name>A0AAI8V758_9PEZI</name>
<accession>A0AAI8V758</accession>
<dbReference type="EMBL" id="CAUWAG010000004">
    <property type="protein sequence ID" value="CAJ2502238.1"/>
    <property type="molecule type" value="Genomic_DNA"/>
</dbReference>
<feature type="chain" id="PRO_5042536068" evidence="1">
    <location>
        <begin position="17"/>
        <end position="75"/>
    </location>
</feature>
<sequence>MLSKVMLCALVGSMAAASPINFRSFFDDSIVIHDVPVKMAPSRDDTIVIHDVPVANFSDDTIVIHDVPVRASTET</sequence>
<protein>
    <submittedName>
        <fullName evidence="2">Uu.00g096320.m01.CDS01</fullName>
    </submittedName>
</protein>
<evidence type="ECO:0000313" key="2">
    <source>
        <dbReference type="EMBL" id="CAJ2502238.1"/>
    </source>
</evidence>
<gene>
    <name evidence="2" type="ORF">KHLLAP_LOCUS2706</name>
</gene>
<reference evidence="2" key="1">
    <citation type="submission" date="2023-10" db="EMBL/GenBank/DDBJ databases">
        <authorList>
            <person name="Hackl T."/>
        </authorList>
    </citation>
    <scope>NUCLEOTIDE SEQUENCE</scope>
</reference>
<organism evidence="2 3">
    <name type="scientific">Anthostomella pinea</name>
    <dbReference type="NCBI Taxonomy" id="933095"/>
    <lineage>
        <taxon>Eukaryota</taxon>
        <taxon>Fungi</taxon>
        <taxon>Dikarya</taxon>
        <taxon>Ascomycota</taxon>
        <taxon>Pezizomycotina</taxon>
        <taxon>Sordariomycetes</taxon>
        <taxon>Xylariomycetidae</taxon>
        <taxon>Xylariales</taxon>
        <taxon>Xylariaceae</taxon>
        <taxon>Anthostomella</taxon>
    </lineage>
</organism>
<keyword evidence="3" id="KW-1185">Reference proteome</keyword>
<comment type="caution">
    <text evidence="2">The sequence shown here is derived from an EMBL/GenBank/DDBJ whole genome shotgun (WGS) entry which is preliminary data.</text>
</comment>
<proteinExistence type="predicted"/>
<evidence type="ECO:0000313" key="3">
    <source>
        <dbReference type="Proteomes" id="UP001295740"/>
    </source>
</evidence>
<dbReference type="AlphaFoldDB" id="A0AAI8V758"/>
<evidence type="ECO:0000256" key="1">
    <source>
        <dbReference type="SAM" id="SignalP"/>
    </source>
</evidence>
<keyword evidence="1" id="KW-0732">Signal</keyword>
<dbReference type="Proteomes" id="UP001295740">
    <property type="component" value="Unassembled WGS sequence"/>
</dbReference>
<feature type="signal peptide" evidence="1">
    <location>
        <begin position="1"/>
        <end position="16"/>
    </location>
</feature>